<gene>
    <name evidence="2" type="ORF">M4L89_12575</name>
</gene>
<sequence length="237" mass="28216">MEDFGKKFTPNAHKSLVSKWEKGQSQPSVERLKKLAEIGDVSVDYLISGNKITYNNFIKKIKNNDEYLKEELSEKLLNFIESLFQDYEEIKNEQSQIINLFLAFQEELDISISELIPRFTELIYDQELDFYIEGSYILYTEDIYKITTKIYLIDYIYELLVQISLDYPSIYYRNLIEILGSAKDEIINVSFKKNNYTDTQQTSFKPKFIREAVYNDYTTDINKIIEKIRKYNLHQNK</sequence>
<feature type="domain" description="HTH cro/C1-type" evidence="1">
    <location>
        <begin position="13"/>
        <end position="46"/>
    </location>
</feature>
<dbReference type="InterPro" id="IPR001387">
    <property type="entry name" value="Cro/C1-type_HTH"/>
</dbReference>
<dbReference type="EMBL" id="JAMBQA010000009">
    <property type="protein sequence ID" value="MDG0847064.1"/>
    <property type="molecule type" value="Genomic_DNA"/>
</dbReference>
<dbReference type="PROSITE" id="PS50943">
    <property type="entry name" value="HTH_CROC1"/>
    <property type="match status" value="1"/>
</dbReference>
<name>A0A9X4QZQ6_9STAP</name>
<evidence type="ECO:0000259" key="1">
    <source>
        <dbReference type="PROSITE" id="PS50943"/>
    </source>
</evidence>
<protein>
    <submittedName>
        <fullName evidence="2">Helix-turn-helix domain-containing protein</fullName>
    </submittedName>
</protein>
<dbReference type="Pfam" id="PF01381">
    <property type="entry name" value="HTH_3"/>
    <property type="match status" value="1"/>
</dbReference>
<evidence type="ECO:0000313" key="2">
    <source>
        <dbReference type="EMBL" id="MDG0847064.1"/>
    </source>
</evidence>
<dbReference type="Proteomes" id="UP001152422">
    <property type="component" value="Unassembled WGS sequence"/>
</dbReference>
<comment type="caution">
    <text evidence="2">The sequence shown here is derived from an EMBL/GenBank/DDBJ whole genome shotgun (WGS) entry which is preliminary data.</text>
</comment>
<keyword evidence="3" id="KW-1185">Reference proteome</keyword>
<dbReference type="InterPro" id="IPR010982">
    <property type="entry name" value="Lambda_DNA-bd_dom_sf"/>
</dbReference>
<dbReference type="Gene3D" id="1.10.260.40">
    <property type="entry name" value="lambda repressor-like DNA-binding domains"/>
    <property type="match status" value="1"/>
</dbReference>
<dbReference type="CDD" id="cd00093">
    <property type="entry name" value="HTH_XRE"/>
    <property type="match status" value="1"/>
</dbReference>
<reference evidence="2" key="1">
    <citation type="submission" date="2022-05" db="EMBL/GenBank/DDBJ databases">
        <title>Comparative genomics of Staphylococcus equorum isolates.</title>
        <authorList>
            <person name="Luelf R.H."/>
        </authorList>
    </citation>
    <scope>NUCLEOTIDE SEQUENCE</scope>
    <source>
        <strain evidence="2">TMW 2.2497</strain>
    </source>
</reference>
<accession>A0A9X4QZQ6</accession>
<organism evidence="2 3">
    <name type="scientific">Staphylococcus equorum</name>
    <dbReference type="NCBI Taxonomy" id="246432"/>
    <lineage>
        <taxon>Bacteria</taxon>
        <taxon>Bacillati</taxon>
        <taxon>Bacillota</taxon>
        <taxon>Bacilli</taxon>
        <taxon>Bacillales</taxon>
        <taxon>Staphylococcaceae</taxon>
        <taxon>Staphylococcus</taxon>
    </lineage>
</organism>
<dbReference type="SUPFAM" id="SSF47413">
    <property type="entry name" value="lambda repressor-like DNA-binding domains"/>
    <property type="match status" value="1"/>
</dbReference>
<dbReference type="GO" id="GO:0003677">
    <property type="term" value="F:DNA binding"/>
    <property type="evidence" value="ECO:0007669"/>
    <property type="project" value="InterPro"/>
</dbReference>
<dbReference type="AlphaFoldDB" id="A0A9X4QZQ6"/>
<evidence type="ECO:0000313" key="3">
    <source>
        <dbReference type="Proteomes" id="UP001152422"/>
    </source>
</evidence>
<proteinExistence type="predicted"/>